<comment type="caution">
    <text evidence="1">The sequence shown here is derived from an EMBL/GenBank/DDBJ whole genome shotgun (WGS) entry which is preliminary data.</text>
</comment>
<dbReference type="Proteomes" id="UP001187734">
    <property type="component" value="Unassembled WGS sequence"/>
</dbReference>
<evidence type="ECO:0000313" key="1">
    <source>
        <dbReference type="EMBL" id="SPJ72133.1"/>
    </source>
</evidence>
<proteinExistence type="predicted"/>
<name>A0AAE8SDS9_9HYPO</name>
<sequence length="124" mass="13486">MAKYRPILPAQAASTEGSRPLYLPLNQMSEYYCGMSPQEVQVRRATTTFCTSSVGLNGRHQSVESAGVPVVMPNTGEGASILSFFFHGRGSELQKTPLGLFRSLLHQLLDQVSEALIGLVAIFQ</sequence>
<dbReference type="AlphaFoldDB" id="A0AAE8SDS9"/>
<accession>A0AAE8SDS9</accession>
<dbReference type="EMBL" id="ONZP01000052">
    <property type="protein sequence ID" value="SPJ72133.1"/>
    <property type="molecule type" value="Genomic_DNA"/>
</dbReference>
<reference evidence="1" key="1">
    <citation type="submission" date="2018-03" db="EMBL/GenBank/DDBJ databases">
        <authorList>
            <person name="Guldener U."/>
        </authorList>
    </citation>
    <scope>NUCLEOTIDE SEQUENCE</scope>
</reference>
<organism evidence="1 2">
    <name type="scientific">Fusarium torulosum</name>
    <dbReference type="NCBI Taxonomy" id="33205"/>
    <lineage>
        <taxon>Eukaryota</taxon>
        <taxon>Fungi</taxon>
        <taxon>Dikarya</taxon>
        <taxon>Ascomycota</taxon>
        <taxon>Pezizomycotina</taxon>
        <taxon>Sordariomycetes</taxon>
        <taxon>Hypocreomycetidae</taxon>
        <taxon>Hypocreales</taxon>
        <taxon>Nectriaceae</taxon>
        <taxon>Fusarium</taxon>
    </lineage>
</organism>
<keyword evidence="2" id="KW-1185">Reference proteome</keyword>
<evidence type="ECO:0000313" key="2">
    <source>
        <dbReference type="Proteomes" id="UP001187734"/>
    </source>
</evidence>
<gene>
    <name evidence="1" type="ORF">FTOL_01861</name>
</gene>
<protein>
    <submittedName>
        <fullName evidence="1">Uncharacterized protein</fullName>
    </submittedName>
</protein>